<feature type="transmembrane region" description="Helical" evidence="7">
    <location>
        <begin position="499"/>
        <end position="523"/>
    </location>
</feature>
<dbReference type="GO" id="GO:0034755">
    <property type="term" value="P:iron ion transmembrane transport"/>
    <property type="evidence" value="ECO:0007669"/>
    <property type="project" value="TreeGrafter"/>
</dbReference>
<proteinExistence type="inferred from homology"/>
<dbReference type="PANTHER" id="PTHR11706">
    <property type="entry name" value="SOLUTE CARRIER PROTEIN FAMILY 11 MEMBER"/>
    <property type="match status" value="1"/>
</dbReference>
<evidence type="ECO:0000256" key="1">
    <source>
        <dbReference type="ARBA" id="ARBA00004141"/>
    </source>
</evidence>
<feature type="transmembrane region" description="Helical" evidence="7">
    <location>
        <begin position="302"/>
        <end position="321"/>
    </location>
</feature>
<comment type="subcellular location">
    <subcellularLocation>
        <location evidence="1">Membrane</location>
        <topology evidence="1">Multi-pass membrane protein</topology>
    </subcellularLocation>
</comment>
<keyword evidence="5 7" id="KW-0472">Membrane</keyword>
<dbReference type="AlphaFoldDB" id="A0AAW1QBV3"/>
<evidence type="ECO:0000256" key="4">
    <source>
        <dbReference type="ARBA" id="ARBA00022989"/>
    </source>
</evidence>
<evidence type="ECO:0000256" key="2">
    <source>
        <dbReference type="ARBA" id="ARBA00009965"/>
    </source>
</evidence>
<dbReference type="NCBIfam" id="NF037982">
    <property type="entry name" value="Nramp_1"/>
    <property type="match status" value="1"/>
</dbReference>
<reference evidence="8 9" key="1">
    <citation type="journal article" date="2024" name="Nat. Commun.">
        <title>Phylogenomics reveals the evolutionary origins of lichenization in chlorophyte algae.</title>
        <authorList>
            <person name="Puginier C."/>
            <person name="Libourel C."/>
            <person name="Otte J."/>
            <person name="Skaloud P."/>
            <person name="Haon M."/>
            <person name="Grisel S."/>
            <person name="Petersen M."/>
            <person name="Berrin J.G."/>
            <person name="Delaux P.M."/>
            <person name="Dal Grande F."/>
            <person name="Keller J."/>
        </authorList>
    </citation>
    <scope>NUCLEOTIDE SEQUENCE [LARGE SCALE GENOMIC DNA]</scope>
    <source>
        <strain evidence="8 9">SAG 2145</strain>
    </source>
</reference>
<feature type="transmembrane region" description="Helical" evidence="7">
    <location>
        <begin position="342"/>
        <end position="373"/>
    </location>
</feature>
<feature type="transmembrane region" description="Helical" evidence="7">
    <location>
        <begin position="196"/>
        <end position="218"/>
    </location>
</feature>
<evidence type="ECO:0000256" key="7">
    <source>
        <dbReference type="SAM" id="Phobius"/>
    </source>
</evidence>
<keyword evidence="3 7" id="KW-0812">Transmembrane</keyword>
<sequence>MAKPAKEDLVSPAPSSAEDLDCNLLGAKCATSDSSAEPKFSGEATAASHSVEDVGNTAEARPSTADTGPTAPHSTLCVPSEDSSEETAMLLGWRYANKMPSLPEVHGSVKFPGPGSHWTRKFAAFVGLGFMVSVGYMDPGNWATDLAAGSSYGYKLLIVILLSNFCAMFLQFLSLKLGVVAERDLAQACRDAYPKWICYILWFLAEVAIAATDLAEVIGSATALYLLFNLPLWAGVLITSVDVLVLLVFGMHNIRLLELFVFMLCALIAAIFAYELGVVNPNWKDVGKGFIPRKEILTDAEILYTAIGILGATVMPHNLYLHSSIVQSRAYQRSLKGKQMAIKYGAIDSTMSLSVAFFINAAILILAAAAFFYKPGLEHQVATLTDAYQLLQPAVGGHAAKILFAVALLAAGQNSTITGTLAGQIVMEGFLHIRLKPWLRRAITRGIAIIPAAIVTGIMGNAGAARLLVLSQVILSLQLTFAVVPMVHFTTSRAKMGRFVNGWIVTIIAVLIALIIAGLNAYLVVESAITNEFGQAAGGA</sequence>
<keyword evidence="9" id="KW-1185">Reference proteome</keyword>
<dbReference type="InterPro" id="IPR001046">
    <property type="entry name" value="NRAMP_fam"/>
</dbReference>
<dbReference type="NCBIfam" id="NF001923">
    <property type="entry name" value="PRK00701.1"/>
    <property type="match status" value="1"/>
</dbReference>
<evidence type="ECO:0000256" key="5">
    <source>
        <dbReference type="ARBA" id="ARBA00023136"/>
    </source>
</evidence>
<dbReference type="GO" id="GO:0005886">
    <property type="term" value="C:plasma membrane"/>
    <property type="evidence" value="ECO:0007669"/>
    <property type="project" value="TreeGrafter"/>
</dbReference>
<evidence type="ECO:0000256" key="6">
    <source>
        <dbReference type="SAM" id="MobiDB-lite"/>
    </source>
</evidence>
<gene>
    <name evidence="8" type="ORF">WJX74_001097</name>
</gene>
<feature type="transmembrane region" description="Helical" evidence="7">
    <location>
        <begin position="468"/>
        <end position="487"/>
    </location>
</feature>
<feature type="transmembrane region" description="Helical" evidence="7">
    <location>
        <begin position="442"/>
        <end position="462"/>
    </location>
</feature>
<feature type="transmembrane region" description="Helical" evidence="7">
    <location>
        <begin position="118"/>
        <end position="136"/>
    </location>
</feature>
<feature type="transmembrane region" description="Helical" evidence="7">
    <location>
        <begin position="256"/>
        <end position="274"/>
    </location>
</feature>
<dbReference type="PANTHER" id="PTHR11706:SF101">
    <property type="entry name" value="MANGANESE TRANSPORTER SMF1"/>
    <property type="match status" value="1"/>
</dbReference>
<dbReference type="NCBIfam" id="TIGR01197">
    <property type="entry name" value="nramp"/>
    <property type="match status" value="1"/>
</dbReference>
<feature type="transmembrane region" description="Helical" evidence="7">
    <location>
        <begin position="156"/>
        <end position="175"/>
    </location>
</feature>
<feature type="transmembrane region" description="Helical" evidence="7">
    <location>
        <begin position="230"/>
        <end position="249"/>
    </location>
</feature>
<keyword evidence="4 7" id="KW-1133">Transmembrane helix</keyword>
<dbReference type="Proteomes" id="UP001438707">
    <property type="component" value="Unassembled WGS sequence"/>
</dbReference>
<dbReference type="HAMAP" id="MF_00221">
    <property type="entry name" value="NRAMP"/>
    <property type="match status" value="1"/>
</dbReference>
<feature type="region of interest" description="Disordered" evidence="6">
    <location>
        <begin position="32"/>
        <end position="79"/>
    </location>
</feature>
<comment type="caution">
    <text evidence="8">The sequence shown here is derived from an EMBL/GenBank/DDBJ whole genome shotgun (WGS) entry which is preliminary data.</text>
</comment>
<protein>
    <submittedName>
        <fullName evidence="8">Uncharacterized protein</fullName>
    </submittedName>
</protein>
<dbReference type="GO" id="GO:0015086">
    <property type="term" value="F:cadmium ion transmembrane transporter activity"/>
    <property type="evidence" value="ECO:0007669"/>
    <property type="project" value="TreeGrafter"/>
</dbReference>
<feature type="transmembrane region" description="Helical" evidence="7">
    <location>
        <begin position="393"/>
        <end position="411"/>
    </location>
</feature>
<evidence type="ECO:0000313" key="8">
    <source>
        <dbReference type="EMBL" id="KAK9818795.1"/>
    </source>
</evidence>
<comment type="similarity">
    <text evidence="2">Belongs to the NRAMP (TC 2.A.55) family.</text>
</comment>
<dbReference type="PRINTS" id="PR00447">
    <property type="entry name" value="NATRESASSCMP"/>
</dbReference>
<dbReference type="EMBL" id="JALJOS010000054">
    <property type="protein sequence ID" value="KAK9818795.1"/>
    <property type="molecule type" value="Genomic_DNA"/>
</dbReference>
<evidence type="ECO:0000256" key="3">
    <source>
        <dbReference type="ARBA" id="ARBA00022692"/>
    </source>
</evidence>
<dbReference type="GO" id="GO:0005384">
    <property type="term" value="F:manganese ion transmembrane transporter activity"/>
    <property type="evidence" value="ECO:0007669"/>
    <property type="project" value="TreeGrafter"/>
</dbReference>
<organism evidence="8 9">
    <name type="scientific">Apatococcus lobatus</name>
    <dbReference type="NCBI Taxonomy" id="904363"/>
    <lineage>
        <taxon>Eukaryota</taxon>
        <taxon>Viridiplantae</taxon>
        <taxon>Chlorophyta</taxon>
        <taxon>core chlorophytes</taxon>
        <taxon>Trebouxiophyceae</taxon>
        <taxon>Chlorellales</taxon>
        <taxon>Chlorellaceae</taxon>
        <taxon>Apatococcus</taxon>
    </lineage>
</organism>
<name>A0AAW1QBV3_9CHLO</name>
<evidence type="ECO:0000313" key="9">
    <source>
        <dbReference type="Proteomes" id="UP001438707"/>
    </source>
</evidence>
<accession>A0AAW1QBV3</accession>
<dbReference type="Pfam" id="PF01566">
    <property type="entry name" value="Nramp"/>
    <property type="match status" value="1"/>
</dbReference>